<reference evidence="1 2" key="1">
    <citation type="journal article" date="2023" name="Hortic Res">
        <title>Pangenome of water caltrop reveals structural variations and asymmetric subgenome divergence after allopolyploidization.</title>
        <authorList>
            <person name="Zhang X."/>
            <person name="Chen Y."/>
            <person name="Wang L."/>
            <person name="Yuan Y."/>
            <person name="Fang M."/>
            <person name="Shi L."/>
            <person name="Lu R."/>
            <person name="Comes H.P."/>
            <person name="Ma Y."/>
            <person name="Chen Y."/>
            <person name="Huang G."/>
            <person name="Zhou Y."/>
            <person name="Zheng Z."/>
            <person name="Qiu Y."/>
        </authorList>
    </citation>
    <scope>NUCLEOTIDE SEQUENCE [LARGE SCALE GENOMIC DNA]</scope>
    <source>
        <strain evidence="1">F231</strain>
    </source>
</reference>
<dbReference type="AlphaFoldDB" id="A0AAN7R144"/>
<proteinExistence type="predicted"/>
<organism evidence="1 2">
    <name type="scientific">Trapa natans</name>
    <name type="common">Water chestnut</name>
    <dbReference type="NCBI Taxonomy" id="22666"/>
    <lineage>
        <taxon>Eukaryota</taxon>
        <taxon>Viridiplantae</taxon>
        <taxon>Streptophyta</taxon>
        <taxon>Embryophyta</taxon>
        <taxon>Tracheophyta</taxon>
        <taxon>Spermatophyta</taxon>
        <taxon>Magnoliopsida</taxon>
        <taxon>eudicotyledons</taxon>
        <taxon>Gunneridae</taxon>
        <taxon>Pentapetalae</taxon>
        <taxon>rosids</taxon>
        <taxon>malvids</taxon>
        <taxon>Myrtales</taxon>
        <taxon>Lythraceae</taxon>
        <taxon>Trapa</taxon>
    </lineage>
</organism>
<gene>
    <name evidence="1" type="ORF">SAY86_019633</name>
</gene>
<comment type="caution">
    <text evidence="1">The sequence shown here is derived from an EMBL/GenBank/DDBJ whole genome shotgun (WGS) entry which is preliminary data.</text>
</comment>
<protein>
    <submittedName>
        <fullName evidence="1">Uncharacterized protein</fullName>
    </submittedName>
</protein>
<evidence type="ECO:0000313" key="1">
    <source>
        <dbReference type="EMBL" id="KAK4788314.1"/>
    </source>
</evidence>
<dbReference type="EMBL" id="JAXQNO010000011">
    <property type="protein sequence ID" value="KAK4788314.1"/>
    <property type="molecule type" value="Genomic_DNA"/>
</dbReference>
<accession>A0AAN7R144</accession>
<evidence type="ECO:0000313" key="2">
    <source>
        <dbReference type="Proteomes" id="UP001346149"/>
    </source>
</evidence>
<keyword evidence="2" id="KW-1185">Reference proteome</keyword>
<sequence length="143" mass="16867">MYTSHESASRNKISCPPLLINGHRVAFQYDADQILMARSKKARLFTCHKRFYRMRDGKLQKREVKAQTNYALIAYDFNCLFRPWKPLQHQLQFSSRLHKSDKKVSSFISGKEFIIQKIHTLSKLSRVLQHLCTKGCFLPIYMI</sequence>
<dbReference type="Proteomes" id="UP001346149">
    <property type="component" value="Unassembled WGS sequence"/>
</dbReference>
<name>A0AAN7R144_TRANT</name>